<comment type="caution">
    <text evidence="4">The sequence shown here is derived from an EMBL/GenBank/DDBJ whole genome shotgun (WGS) entry which is preliminary data.</text>
</comment>
<feature type="domain" description="HTH tetR-type" evidence="3">
    <location>
        <begin position="1"/>
        <end position="61"/>
    </location>
</feature>
<evidence type="ECO:0000313" key="5">
    <source>
        <dbReference type="Proteomes" id="UP000655868"/>
    </source>
</evidence>
<keyword evidence="5" id="KW-1185">Reference proteome</keyword>
<name>A0A934NTV9_9NOCA</name>
<dbReference type="Proteomes" id="UP000655868">
    <property type="component" value="Unassembled WGS sequence"/>
</dbReference>
<evidence type="ECO:0000256" key="2">
    <source>
        <dbReference type="PROSITE-ProRule" id="PRU00335"/>
    </source>
</evidence>
<accession>A0A934NTV9</accession>
<dbReference type="EMBL" id="JAEMNV010000006">
    <property type="protein sequence ID" value="MBJ8341122.1"/>
    <property type="molecule type" value="Genomic_DNA"/>
</dbReference>
<organism evidence="4 5">
    <name type="scientific">Antrihabitans stalagmiti</name>
    <dbReference type="NCBI Taxonomy" id="2799499"/>
    <lineage>
        <taxon>Bacteria</taxon>
        <taxon>Bacillati</taxon>
        <taxon>Actinomycetota</taxon>
        <taxon>Actinomycetes</taxon>
        <taxon>Mycobacteriales</taxon>
        <taxon>Nocardiaceae</taxon>
        <taxon>Antrihabitans</taxon>
    </lineage>
</organism>
<dbReference type="SUPFAM" id="SSF46689">
    <property type="entry name" value="Homeodomain-like"/>
    <property type="match status" value="1"/>
</dbReference>
<reference evidence="4" key="1">
    <citation type="submission" date="2020-12" db="EMBL/GenBank/DDBJ databases">
        <title>Antrihabitans popcorni sp. nov. and Antrihabitans auranticaus sp. nov., isolated from a larva cave.</title>
        <authorList>
            <person name="Lee S.D."/>
            <person name="Kim I.S."/>
        </authorList>
    </citation>
    <scope>NUCLEOTIDE SEQUENCE</scope>
    <source>
        <strain evidence="4">YC3-6</strain>
    </source>
</reference>
<proteinExistence type="predicted"/>
<dbReference type="GO" id="GO:0003677">
    <property type="term" value="F:DNA binding"/>
    <property type="evidence" value="ECO:0007669"/>
    <property type="project" value="UniProtKB-UniRule"/>
</dbReference>
<evidence type="ECO:0000259" key="3">
    <source>
        <dbReference type="PROSITE" id="PS50977"/>
    </source>
</evidence>
<sequence length="179" mass="19717">MSSKEKWLSSGLDLLGRAGPGGLTIERLVDAAGLSTGSFYYHFSGVPGFKVALLEYFEELHTTRYIAEVEASSGSGRERLEQLMNVVLTSEEGWDVEVAVRAWALDDEQARAAKERVDRVRVDYLRELWLELSGDAVAADRMAKVLYLLLLGAGHILPPVPPAELAVLYRTVIDAADPR</sequence>
<protein>
    <submittedName>
        <fullName evidence="4">TetR/AcrR family transcriptional regulator</fullName>
    </submittedName>
</protein>
<evidence type="ECO:0000256" key="1">
    <source>
        <dbReference type="ARBA" id="ARBA00023125"/>
    </source>
</evidence>
<gene>
    <name evidence="4" type="ORF">JGU71_19730</name>
</gene>
<dbReference type="PROSITE" id="PS50977">
    <property type="entry name" value="HTH_TETR_2"/>
    <property type="match status" value="1"/>
</dbReference>
<dbReference type="Pfam" id="PF00440">
    <property type="entry name" value="TetR_N"/>
    <property type="match status" value="1"/>
</dbReference>
<keyword evidence="1 2" id="KW-0238">DNA-binding</keyword>
<dbReference type="InterPro" id="IPR001647">
    <property type="entry name" value="HTH_TetR"/>
</dbReference>
<dbReference type="AlphaFoldDB" id="A0A934NTV9"/>
<dbReference type="RefSeq" id="WP_199705985.1">
    <property type="nucleotide sequence ID" value="NZ_JAEMNV010000006.1"/>
</dbReference>
<dbReference type="InterPro" id="IPR009057">
    <property type="entry name" value="Homeodomain-like_sf"/>
</dbReference>
<feature type="DNA-binding region" description="H-T-H motif" evidence="2">
    <location>
        <begin position="24"/>
        <end position="43"/>
    </location>
</feature>
<evidence type="ECO:0000313" key="4">
    <source>
        <dbReference type="EMBL" id="MBJ8341122.1"/>
    </source>
</evidence>
<dbReference type="Gene3D" id="1.10.357.10">
    <property type="entry name" value="Tetracycline Repressor, domain 2"/>
    <property type="match status" value="1"/>
</dbReference>